<evidence type="ECO:0000313" key="3">
    <source>
        <dbReference type="Proteomes" id="UP001215280"/>
    </source>
</evidence>
<proteinExistence type="predicted"/>
<evidence type="ECO:0000256" key="1">
    <source>
        <dbReference type="SAM" id="MobiDB-lite"/>
    </source>
</evidence>
<feature type="region of interest" description="Disordered" evidence="1">
    <location>
        <begin position="275"/>
        <end position="303"/>
    </location>
</feature>
<dbReference type="Proteomes" id="UP001215280">
    <property type="component" value="Unassembled WGS sequence"/>
</dbReference>
<feature type="compositionally biased region" description="Basic and acidic residues" evidence="1">
    <location>
        <begin position="280"/>
        <end position="303"/>
    </location>
</feature>
<protein>
    <submittedName>
        <fullName evidence="2">Uncharacterized protein</fullName>
    </submittedName>
</protein>
<name>A0AAD7JJQ0_9AGAR</name>
<feature type="compositionally biased region" description="Basic and acidic residues" evidence="1">
    <location>
        <begin position="1"/>
        <end position="14"/>
    </location>
</feature>
<gene>
    <name evidence="2" type="ORF">DFH07DRAFT_956235</name>
</gene>
<organism evidence="2 3">
    <name type="scientific">Mycena maculata</name>
    <dbReference type="NCBI Taxonomy" id="230809"/>
    <lineage>
        <taxon>Eukaryota</taxon>
        <taxon>Fungi</taxon>
        <taxon>Dikarya</taxon>
        <taxon>Basidiomycota</taxon>
        <taxon>Agaricomycotina</taxon>
        <taxon>Agaricomycetes</taxon>
        <taxon>Agaricomycetidae</taxon>
        <taxon>Agaricales</taxon>
        <taxon>Marasmiineae</taxon>
        <taxon>Mycenaceae</taxon>
        <taxon>Mycena</taxon>
    </lineage>
</organism>
<dbReference type="EMBL" id="JARJLG010000039">
    <property type="protein sequence ID" value="KAJ7763961.1"/>
    <property type="molecule type" value="Genomic_DNA"/>
</dbReference>
<feature type="compositionally biased region" description="Polar residues" evidence="1">
    <location>
        <begin position="53"/>
        <end position="73"/>
    </location>
</feature>
<keyword evidence="3" id="KW-1185">Reference proteome</keyword>
<accession>A0AAD7JJQ0</accession>
<evidence type="ECO:0000313" key="2">
    <source>
        <dbReference type="EMBL" id="KAJ7763961.1"/>
    </source>
</evidence>
<comment type="caution">
    <text evidence="2">The sequence shown here is derived from an EMBL/GenBank/DDBJ whole genome shotgun (WGS) entry which is preliminary data.</text>
</comment>
<dbReference type="AlphaFoldDB" id="A0AAD7JJQ0"/>
<feature type="region of interest" description="Disordered" evidence="1">
    <location>
        <begin position="1"/>
        <end position="79"/>
    </location>
</feature>
<sequence>MARDTDTDTVDRSEVIGLAGAGEDGEGGRSDDDDDADDRLLNYFVSQLHPLAPTNNGRPTATVFPSPSRGATETETENDTQPAIVFPDSSLQAIRLVPAGKQSGDENAPPTPGPTIAAAPPPLSNPIAAPPNPGAHTTIAPSERAGIVQQYNILTELQARISALALVPAPLPPASGPPAADSQPHVAAITALMHAQTQEISRAWTGSSRRWVRAFGWWRVRARRISRLTLMRGVVPQMGARVESAAVATEPAWSEHLEAAEGVYLNGVAQRSISSPPVEDVTHSRCAPEGDAKRPRRRMLFER</sequence>
<reference evidence="2" key="1">
    <citation type="submission" date="2023-03" db="EMBL/GenBank/DDBJ databases">
        <title>Massive genome expansion in bonnet fungi (Mycena s.s.) driven by repeated elements and novel gene families across ecological guilds.</title>
        <authorList>
            <consortium name="Lawrence Berkeley National Laboratory"/>
            <person name="Harder C.B."/>
            <person name="Miyauchi S."/>
            <person name="Viragh M."/>
            <person name="Kuo A."/>
            <person name="Thoen E."/>
            <person name="Andreopoulos B."/>
            <person name="Lu D."/>
            <person name="Skrede I."/>
            <person name="Drula E."/>
            <person name="Henrissat B."/>
            <person name="Morin E."/>
            <person name="Kohler A."/>
            <person name="Barry K."/>
            <person name="LaButti K."/>
            <person name="Morin E."/>
            <person name="Salamov A."/>
            <person name="Lipzen A."/>
            <person name="Mereny Z."/>
            <person name="Hegedus B."/>
            <person name="Baldrian P."/>
            <person name="Stursova M."/>
            <person name="Weitz H."/>
            <person name="Taylor A."/>
            <person name="Grigoriev I.V."/>
            <person name="Nagy L.G."/>
            <person name="Martin F."/>
            <person name="Kauserud H."/>
        </authorList>
    </citation>
    <scope>NUCLEOTIDE SEQUENCE</scope>
    <source>
        <strain evidence="2">CBHHK188m</strain>
    </source>
</reference>